<proteinExistence type="inferred from homology"/>
<feature type="domain" description="Isochorismatase-like" evidence="3">
    <location>
        <begin position="5"/>
        <end position="142"/>
    </location>
</feature>
<dbReference type="InterPro" id="IPR036380">
    <property type="entry name" value="Isochorismatase-like_sf"/>
</dbReference>
<comment type="caution">
    <text evidence="4">The sequence shown here is derived from an EMBL/GenBank/DDBJ whole genome shotgun (WGS) entry which is preliminary data.</text>
</comment>
<dbReference type="PANTHER" id="PTHR43540:SF14">
    <property type="entry name" value="ISOCHORISMATASE"/>
    <property type="match status" value="1"/>
</dbReference>
<dbReference type="RefSeq" id="WP_056960820.1">
    <property type="nucleotide sequence ID" value="NZ_AZFQ01000036.1"/>
</dbReference>
<comment type="similarity">
    <text evidence="1">Belongs to the isochorismatase family.</text>
</comment>
<sequence>MLADVLLVIDLQNGVCKEPIQLDNLPSYLKKINQSIALYHQAHKPVIFIQHNDAELINGTWSWKLVSELNNQSNDFYIQKTHANSFYGTNLKITLDKLHVKSLEICGAQTEYCVDTTVKMAHGLGYKIQMVPKSTATFANAYLSAAKTIAFYEGIWDQRFLQFVER</sequence>
<dbReference type="SUPFAM" id="SSF52499">
    <property type="entry name" value="Isochorismatase-like hydrolases"/>
    <property type="match status" value="1"/>
</dbReference>
<dbReference type="CDD" id="cd01014">
    <property type="entry name" value="nicotinamidase_related"/>
    <property type="match status" value="1"/>
</dbReference>
<reference evidence="4 5" key="1">
    <citation type="journal article" date="2015" name="Genome Announc.">
        <title>Expanding the biotechnology potential of lactobacilli through comparative genomics of 213 strains and associated genera.</title>
        <authorList>
            <person name="Sun Z."/>
            <person name="Harris H.M."/>
            <person name="McCann A."/>
            <person name="Guo C."/>
            <person name="Argimon S."/>
            <person name="Zhang W."/>
            <person name="Yang X."/>
            <person name="Jeffery I.B."/>
            <person name="Cooney J.C."/>
            <person name="Kagawa T.F."/>
            <person name="Liu W."/>
            <person name="Song Y."/>
            <person name="Salvetti E."/>
            <person name="Wrobel A."/>
            <person name="Rasinkangas P."/>
            <person name="Parkhill J."/>
            <person name="Rea M.C."/>
            <person name="O'Sullivan O."/>
            <person name="Ritari J."/>
            <person name="Douillard F.P."/>
            <person name="Paul Ross R."/>
            <person name="Yang R."/>
            <person name="Briner A.E."/>
            <person name="Felis G.E."/>
            <person name="de Vos W.M."/>
            <person name="Barrangou R."/>
            <person name="Klaenhammer T.R."/>
            <person name="Caufield P.W."/>
            <person name="Cui Y."/>
            <person name="Zhang H."/>
            <person name="O'Toole P.W."/>
        </authorList>
    </citation>
    <scope>NUCLEOTIDE SEQUENCE [LARGE SCALE GENOMIC DNA]</scope>
    <source>
        <strain evidence="4 5">DSM 16230</strain>
    </source>
</reference>
<dbReference type="InterPro" id="IPR000868">
    <property type="entry name" value="Isochorismatase-like_dom"/>
</dbReference>
<evidence type="ECO:0000256" key="1">
    <source>
        <dbReference type="ARBA" id="ARBA00006336"/>
    </source>
</evidence>
<dbReference type="OrthoDB" id="9785724at2"/>
<keyword evidence="5" id="KW-1185">Reference proteome</keyword>
<dbReference type="Gene3D" id="3.40.50.850">
    <property type="entry name" value="Isochorismatase-like"/>
    <property type="match status" value="1"/>
</dbReference>
<dbReference type="InterPro" id="IPR050272">
    <property type="entry name" value="Isochorismatase-like_hydrls"/>
</dbReference>
<organism evidence="4 5">
    <name type="scientific">Liquorilactobacillus satsumensis DSM 16230 = JCM 12392</name>
    <dbReference type="NCBI Taxonomy" id="1423801"/>
    <lineage>
        <taxon>Bacteria</taxon>
        <taxon>Bacillati</taxon>
        <taxon>Bacillota</taxon>
        <taxon>Bacilli</taxon>
        <taxon>Lactobacillales</taxon>
        <taxon>Lactobacillaceae</taxon>
        <taxon>Liquorilactobacillus</taxon>
    </lineage>
</organism>
<name>A0A0R1V6B8_9LACO</name>
<keyword evidence="2" id="KW-0378">Hydrolase</keyword>
<protein>
    <recommendedName>
        <fullName evidence="3">Isochorismatase-like domain-containing protein</fullName>
    </recommendedName>
</protein>
<dbReference type="GO" id="GO:0016787">
    <property type="term" value="F:hydrolase activity"/>
    <property type="evidence" value="ECO:0007669"/>
    <property type="project" value="UniProtKB-KW"/>
</dbReference>
<dbReference type="PATRIC" id="fig|1423801.4.peg.748"/>
<dbReference type="STRING" id="1423801.FD50_GL000737"/>
<evidence type="ECO:0000313" key="4">
    <source>
        <dbReference type="EMBL" id="KRL98920.1"/>
    </source>
</evidence>
<dbReference type="GeneID" id="98308153"/>
<evidence type="ECO:0000313" key="5">
    <source>
        <dbReference type="Proteomes" id="UP000051166"/>
    </source>
</evidence>
<dbReference type="PANTHER" id="PTHR43540">
    <property type="entry name" value="PEROXYUREIDOACRYLATE/UREIDOACRYLATE AMIDOHYDROLASE-RELATED"/>
    <property type="match status" value="1"/>
</dbReference>
<evidence type="ECO:0000259" key="3">
    <source>
        <dbReference type="Pfam" id="PF00857"/>
    </source>
</evidence>
<gene>
    <name evidence="4" type="ORF">FD50_GL000737</name>
</gene>
<dbReference type="EMBL" id="AZFQ01000036">
    <property type="protein sequence ID" value="KRL98920.1"/>
    <property type="molecule type" value="Genomic_DNA"/>
</dbReference>
<accession>A0A0R1V6B8</accession>
<dbReference type="Proteomes" id="UP000051166">
    <property type="component" value="Unassembled WGS sequence"/>
</dbReference>
<evidence type="ECO:0000256" key="2">
    <source>
        <dbReference type="ARBA" id="ARBA00022801"/>
    </source>
</evidence>
<dbReference type="AlphaFoldDB" id="A0A0R1V6B8"/>
<dbReference type="Pfam" id="PF00857">
    <property type="entry name" value="Isochorismatase"/>
    <property type="match status" value="1"/>
</dbReference>